<dbReference type="PANTHER" id="PTHR43471">
    <property type="entry name" value="ABC TRANSPORTER PERMEASE"/>
    <property type="match status" value="1"/>
</dbReference>
<dbReference type="PANTHER" id="PTHR43471:SF12">
    <property type="entry name" value="HYPOTHETICAL MEMBRANE PROTEIN, CONSERVED"/>
    <property type="match status" value="1"/>
</dbReference>
<sequence length="292" mass="32362">MMNPVLRREAVTTMRNWKTYGALLIFLAITSVGAAFYVYASMFQNYLYNTDPAAMVWLYVVLAGVQMGLVMLATPAIAAGSISGERERQTLDLLLVTKMTPLSIVWGKMMSSLIYVLLLVVATVPVFGVAFYYGSISLGSILLMLLFILVMSLALSAVSVFLSCIFRKTVISIVLMYLIIGVLCFGTLILLAFYALFAGRSGQIDMSLWISVLILLPNPGAAFFSLMDMQMGSGIVHGLLNMAYYHDGNLVYWLAEHLWMAHMAASLAVTALFVWLSARMIDPVREKRRRKS</sequence>
<comment type="subcellular location">
    <subcellularLocation>
        <location evidence="1">Membrane</location>
        <topology evidence="1">Multi-pass membrane protein</topology>
    </subcellularLocation>
</comment>
<evidence type="ECO:0000256" key="5">
    <source>
        <dbReference type="SAM" id="Phobius"/>
    </source>
</evidence>
<comment type="caution">
    <text evidence="7">The sequence shown here is derived from an EMBL/GenBank/DDBJ whole genome shotgun (WGS) entry which is preliminary data.</text>
</comment>
<evidence type="ECO:0000313" key="7">
    <source>
        <dbReference type="EMBL" id="MBM6877806.1"/>
    </source>
</evidence>
<evidence type="ECO:0000313" key="8">
    <source>
        <dbReference type="Proteomes" id="UP000729290"/>
    </source>
</evidence>
<evidence type="ECO:0000256" key="3">
    <source>
        <dbReference type="ARBA" id="ARBA00022989"/>
    </source>
</evidence>
<gene>
    <name evidence="7" type="ORF">H9X83_06480</name>
</gene>
<proteinExistence type="predicted"/>
<evidence type="ECO:0000256" key="2">
    <source>
        <dbReference type="ARBA" id="ARBA00022692"/>
    </source>
</evidence>
<feature type="transmembrane region" description="Helical" evidence="5">
    <location>
        <begin position="141"/>
        <end position="162"/>
    </location>
</feature>
<evidence type="ECO:0000256" key="1">
    <source>
        <dbReference type="ARBA" id="ARBA00004141"/>
    </source>
</evidence>
<feature type="transmembrane region" description="Helical" evidence="5">
    <location>
        <begin position="54"/>
        <end position="78"/>
    </location>
</feature>
<name>A0ABS2G8K3_9FIRM</name>
<feature type="transmembrane region" description="Helical" evidence="5">
    <location>
        <begin position="259"/>
        <end position="281"/>
    </location>
</feature>
<dbReference type="RefSeq" id="WP_205133646.1">
    <property type="nucleotide sequence ID" value="NZ_JACSNT010000007.1"/>
</dbReference>
<dbReference type="Proteomes" id="UP000729290">
    <property type="component" value="Unassembled WGS sequence"/>
</dbReference>
<keyword evidence="4 5" id="KW-0472">Membrane</keyword>
<keyword evidence="2 5" id="KW-0812">Transmembrane</keyword>
<feature type="transmembrane region" description="Helical" evidence="5">
    <location>
        <begin position="20"/>
        <end position="42"/>
    </location>
</feature>
<protein>
    <submittedName>
        <fullName evidence="7">ABC transporter permease</fullName>
    </submittedName>
</protein>
<accession>A0ABS2G8K3</accession>
<keyword evidence="3 5" id="KW-1133">Transmembrane helix</keyword>
<feature type="transmembrane region" description="Helical" evidence="5">
    <location>
        <begin position="174"/>
        <end position="196"/>
    </location>
</feature>
<dbReference type="EMBL" id="JACSNV010000007">
    <property type="protein sequence ID" value="MBM6877806.1"/>
    <property type="molecule type" value="Genomic_DNA"/>
</dbReference>
<dbReference type="InterPro" id="IPR013525">
    <property type="entry name" value="ABC2_TM"/>
</dbReference>
<feature type="transmembrane region" description="Helical" evidence="5">
    <location>
        <begin position="208"/>
        <end position="227"/>
    </location>
</feature>
<dbReference type="Pfam" id="PF12698">
    <property type="entry name" value="ABC2_membrane_3"/>
    <property type="match status" value="1"/>
</dbReference>
<keyword evidence="8" id="KW-1185">Reference proteome</keyword>
<feature type="transmembrane region" description="Helical" evidence="5">
    <location>
        <begin position="113"/>
        <end position="134"/>
    </location>
</feature>
<evidence type="ECO:0000259" key="6">
    <source>
        <dbReference type="Pfam" id="PF12698"/>
    </source>
</evidence>
<feature type="domain" description="ABC-2 type transporter transmembrane" evidence="6">
    <location>
        <begin position="63"/>
        <end position="278"/>
    </location>
</feature>
<evidence type="ECO:0000256" key="4">
    <source>
        <dbReference type="ARBA" id="ARBA00023136"/>
    </source>
</evidence>
<organism evidence="7 8">
    <name type="scientific">Anaerotignum lactatifermentans</name>
    <dbReference type="NCBI Taxonomy" id="160404"/>
    <lineage>
        <taxon>Bacteria</taxon>
        <taxon>Bacillati</taxon>
        <taxon>Bacillota</taxon>
        <taxon>Clostridia</taxon>
        <taxon>Lachnospirales</taxon>
        <taxon>Anaerotignaceae</taxon>
        <taxon>Anaerotignum</taxon>
    </lineage>
</organism>
<reference evidence="7 8" key="1">
    <citation type="journal article" date="2021" name="Sci. Rep.">
        <title>The distribution of antibiotic resistance genes in chicken gut microbiota commensals.</title>
        <authorList>
            <person name="Juricova H."/>
            <person name="Matiasovicova J."/>
            <person name="Kubasova T."/>
            <person name="Cejkova D."/>
            <person name="Rychlik I."/>
        </authorList>
    </citation>
    <scope>NUCLEOTIDE SEQUENCE [LARGE SCALE GENOMIC DNA]</scope>
    <source>
        <strain evidence="7 8">An431b</strain>
    </source>
</reference>